<name>A0ABY7DQ37_MYAAR</name>
<gene>
    <name evidence="2" type="ORF">MAR_024190</name>
</gene>
<keyword evidence="3" id="KW-1185">Reference proteome</keyword>
<sequence>MKTSHAHRNGEKVPKPPGWTRQSHSRLSKYLTECKDYILKTKHTLSPYMSLKEQARYVVNANVGLVKTKTKAADVQMENEVKLLKTLTCGN</sequence>
<evidence type="ECO:0000313" key="3">
    <source>
        <dbReference type="Proteomes" id="UP001164746"/>
    </source>
</evidence>
<dbReference type="EMBL" id="CP111014">
    <property type="protein sequence ID" value="WAQ99817.1"/>
    <property type="molecule type" value="Genomic_DNA"/>
</dbReference>
<organism evidence="2 3">
    <name type="scientific">Mya arenaria</name>
    <name type="common">Soft-shell clam</name>
    <dbReference type="NCBI Taxonomy" id="6604"/>
    <lineage>
        <taxon>Eukaryota</taxon>
        <taxon>Metazoa</taxon>
        <taxon>Spiralia</taxon>
        <taxon>Lophotrochozoa</taxon>
        <taxon>Mollusca</taxon>
        <taxon>Bivalvia</taxon>
        <taxon>Autobranchia</taxon>
        <taxon>Heteroconchia</taxon>
        <taxon>Euheterodonta</taxon>
        <taxon>Imparidentia</taxon>
        <taxon>Neoheterodontei</taxon>
        <taxon>Myida</taxon>
        <taxon>Myoidea</taxon>
        <taxon>Myidae</taxon>
        <taxon>Mya</taxon>
    </lineage>
</organism>
<accession>A0ABY7DQ37</accession>
<protein>
    <submittedName>
        <fullName evidence="2">Uncharacterized protein</fullName>
    </submittedName>
</protein>
<evidence type="ECO:0000313" key="2">
    <source>
        <dbReference type="EMBL" id="WAQ99817.1"/>
    </source>
</evidence>
<dbReference type="Proteomes" id="UP001164746">
    <property type="component" value="Chromosome 3"/>
</dbReference>
<feature type="region of interest" description="Disordered" evidence="1">
    <location>
        <begin position="1"/>
        <end position="24"/>
    </location>
</feature>
<proteinExistence type="predicted"/>
<evidence type="ECO:0000256" key="1">
    <source>
        <dbReference type="SAM" id="MobiDB-lite"/>
    </source>
</evidence>
<reference evidence="2" key="1">
    <citation type="submission" date="2022-11" db="EMBL/GenBank/DDBJ databases">
        <title>Centuries of genome instability and evolution in soft-shell clam transmissible cancer (bioRxiv).</title>
        <authorList>
            <person name="Hart S.F.M."/>
            <person name="Yonemitsu M.A."/>
            <person name="Giersch R.M."/>
            <person name="Beal B.F."/>
            <person name="Arriagada G."/>
            <person name="Davis B.W."/>
            <person name="Ostrander E.A."/>
            <person name="Goff S.P."/>
            <person name="Metzger M.J."/>
        </authorList>
    </citation>
    <scope>NUCLEOTIDE SEQUENCE</scope>
    <source>
        <strain evidence="2">MELC-2E11</strain>
        <tissue evidence="2">Siphon/mantle</tissue>
    </source>
</reference>